<organism evidence="3 4">
    <name type="scientific">Natronocella acetinitrilica</name>
    <dbReference type="NCBI Taxonomy" id="414046"/>
    <lineage>
        <taxon>Bacteria</taxon>
        <taxon>Pseudomonadati</taxon>
        <taxon>Pseudomonadota</taxon>
        <taxon>Gammaproteobacteria</taxon>
        <taxon>Chromatiales</taxon>
        <taxon>Ectothiorhodospiraceae</taxon>
        <taxon>Natronocella</taxon>
    </lineage>
</organism>
<comment type="caution">
    <text evidence="3">The sequence shown here is derived from an EMBL/GenBank/DDBJ whole genome shotgun (WGS) entry which is preliminary data.</text>
</comment>
<evidence type="ECO:0000313" key="3">
    <source>
        <dbReference type="EMBL" id="MCP1675695.1"/>
    </source>
</evidence>
<sequence>MGRFLLSAGAIVAAITIASSFAHAQQVFRCTLPDGSTTFQGTQCETPDADMERIRVSPGPSAEQTAAAQARHQESQARHQFESEHQAYQTERRRLEREINSINLGLDQTVSDLMTNRNRHRRLSGELEALDQAWQDRLDPGGATQRAEERRQRETSERLSAIEREQRRARREQILKDNQPTTLRNCRTMGNTVICD</sequence>
<dbReference type="Proteomes" id="UP001205843">
    <property type="component" value="Unassembled WGS sequence"/>
</dbReference>
<name>A0AAE3KBK8_9GAMM</name>
<evidence type="ECO:0000313" key="4">
    <source>
        <dbReference type="Proteomes" id="UP001205843"/>
    </source>
</evidence>
<keyword evidence="2" id="KW-0732">Signal</keyword>
<feature type="region of interest" description="Disordered" evidence="1">
    <location>
        <begin position="137"/>
        <end position="158"/>
    </location>
</feature>
<protein>
    <submittedName>
        <fullName evidence="3">Chromosome segregation ATPase</fullName>
    </submittedName>
</protein>
<feature type="signal peptide" evidence="2">
    <location>
        <begin position="1"/>
        <end position="24"/>
    </location>
</feature>
<evidence type="ECO:0000256" key="2">
    <source>
        <dbReference type="SAM" id="SignalP"/>
    </source>
</evidence>
<gene>
    <name evidence="3" type="ORF">J2T57_002845</name>
</gene>
<dbReference type="AlphaFoldDB" id="A0AAE3KBK8"/>
<evidence type="ECO:0000256" key="1">
    <source>
        <dbReference type="SAM" id="MobiDB-lite"/>
    </source>
</evidence>
<keyword evidence="4" id="KW-1185">Reference proteome</keyword>
<reference evidence="3" key="1">
    <citation type="submission" date="2022-03" db="EMBL/GenBank/DDBJ databases">
        <title>Genomic Encyclopedia of Type Strains, Phase III (KMG-III): the genomes of soil and plant-associated and newly described type strains.</title>
        <authorList>
            <person name="Whitman W."/>
        </authorList>
    </citation>
    <scope>NUCLEOTIDE SEQUENCE</scope>
    <source>
        <strain evidence="3">ANL 6-2</strain>
    </source>
</reference>
<dbReference type="EMBL" id="JALJXV010000006">
    <property type="protein sequence ID" value="MCP1675695.1"/>
    <property type="molecule type" value="Genomic_DNA"/>
</dbReference>
<proteinExistence type="predicted"/>
<feature type="chain" id="PRO_5042017041" evidence="2">
    <location>
        <begin position="25"/>
        <end position="196"/>
    </location>
</feature>
<feature type="compositionally biased region" description="Basic and acidic residues" evidence="1">
    <location>
        <begin position="146"/>
        <end position="158"/>
    </location>
</feature>
<accession>A0AAE3KBK8</accession>
<dbReference type="RefSeq" id="WP_253479353.1">
    <property type="nucleotide sequence ID" value="NZ_JALJXV010000006.1"/>
</dbReference>